<gene>
    <name evidence="4" type="ORF">GCM10009768_03580</name>
</gene>
<dbReference type="SUPFAM" id="SSF63817">
    <property type="entry name" value="Sortase"/>
    <property type="match status" value="1"/>
</dbReference>
<sequence>MVDPSDSRRARREQRASSPRRDPDLDAVRSLGFEVTEPPRQAAPRANASGGGTSGRGRKRRRGRLSPLTVIGELLLVAGIAVFGYLVWQPWHTGLAVVDKQAGLSADDSAKWREQAAEQPKWDGKVPVVPKPEAAQVFGVLYVPAFGKTYANRMAETTDWWTVLNLDEKGIGHYQNTQMPGEPGNFVVAGHRSGPLINSFREIMNLRVGDPLYVETAQGWYTYRFRNVEYVLPNETDVLNPFPRLDGTPGKDQIMTLTTCHPKLAGSAERAIGYAVFEDYRPLSEGPPPALAKVNPDVAKQSKDPNAPAGNPVEHAASQIGKVG</sequence>
<comment type="caution">
    <text evidence="4">The sequence shown here is derived from an EMBL/GenBank/DDBJ whole genome shotgun (WGS) entry which is preliminary data.</text>
</comment>
<evidence type="ECO:0000256" key="3">
    <source>
        <dbReference type="SAM" id="Phobius"/>
    </source>
</evidence>
<dbReference type="InterPro" id="IPR023365">
    <property type="entry name" value="Sortase_dom-sf"/>
</dbReference>
<dbReference type="EMBL" id="BAAAOB010000001">
    <property type="protein sequence ID" value="GAA1778197.1"/>
    <property type="molecule type" value="Genomic_DNA"/>
</dbReference>
<reference evidence="4 5" key="1">
    <citation type="journal article" date="2019" name="Int. J. Syst. Evol. Microbiol.">
        <title>The Global Catalogue of Microorganisms (GCM) 10K type strain sequencing project: providing services to taxonomists for standard genome sequencing and annotation.</title>
        <authorList>
            <consortium name="The Broad Institute Genomics Platform"/>
            <consortium name="The Broad Institute Genome Sequencing Center for Infectious Disease"/>
            <person name="Wu L."/>
            <person name="Ma J."/>
        </authorList>
    </citation>
    <scope>NUCLEOTIDE SEQUENCE [LARGE SCALE GENOMIC DNA]</scope>
    <source>
        <strain evidence="4 5">JCM 14736</strain>
    </source>
</reference>
<feature type="transmembrane region" description="Helical" evidence="3">
    <location>
        <begin position="65"/>
        <end position="88"/>
    </location>
</feature>
<dbReference type="RefSeq" id="WP_344028568.1">
    <property type="nucleotide sequence ID" value="NZ_BAAAOB010000001.1"/>
</dbReference>
<dbReference type="CDD" id="cd05830">
    <property type="entry name" value="Sortase_E"/>
    <property type="match status" value="1"/>
</dbReference>
<dbReference type="NCBIfam" id="NF033747">
    <property type="entry name" value="class_E_sortase"/>
    <property type="match status" value="1"/>
</dbReference>
<protein>
    <recommendedName>
        <fullName evidence="6">Class E sortase</fullName>
    </recommendedName>
</protein>
<dbReference type="InterPro" id="IPR053465">
    <property type="entry name" value="Sortase_Class_E"/>
</dbReference>
<proteinExistence type="predicted"/>
<evidence type="ECO:0008006" key="6">
    <source>
        <dbReference type="Google" id="ProtNLM"/>
    </source>
</evidence>
<dbReference type="InterPro" id="IPR042003">
    <property type="entry name" value="Sortase_E"/>
</dbReference>
<evidence type="ECO:0000313" key="4">
    <source>
        <dbReference type="EMBL" id="GAA1778197.1"/>
    </source>
</evidence>
<dbReference type="NCBIfam" id="TIGR01076">
    <property type="entry name" value="sortase_fam"/>
    <property type="match status" value="1"/>
</dbReference>
<dbReference type="Proteomes" id="UP001500851">
    <property type="component" value="Unassembled WGS sequence"/>
</dbReference>
<organism evidence="4 5">
    <name type="scientific">Leucobacter iarius</name>
    <dbReference type="NCBI Taxonomy" id="333963"/>
    <lineage>
        <taxon>Bacteria</taxon>
        <taxon>Bacillati</taxon>
        <taxon>Actinomycetota</taxon>
        <taxon>Actinomycetes</taxon>
        <taxon>Micrococcales</taxon>
        <taxon>Microbacteriaceae</taxon>
        <taxon>Leucobacter</taxon>
    </lineage>
</organism>
<accession>A0ABN2L7V2</accession>
<keyword evidence="3" id="KW-0472">Membrane</keyword>
<dbReference type="Pfam" id="PF04203">
    <property type="entry name" value="Sortase"/>
    <property type="match status" value="1"/>
</dbReference>
<keyword evidence="1" id="KW-0378">Hydrolase</keyword>
<name>A0ABN2L7V2_9MICO</name>
<evidence type="ECO:0000313" key="5">
    <source>
        <dbReference type="Proteomes" id="UP001500851"/>
    </source>
</evidence>
<keyword evidence="5" id="KW-1185">Reference proteome</keyword>
<evidence type="ECO:0000256" key="1">
    <source>
        <dbReference type="ARBA" id="ARBA00022801"/>
    </source>
</evidence>
<dbReference type="Gene3D" id="2.40.260.10">
    <property type="entry name" value="Sortase"/>
    <property type="match status" value="1"/>
</dbReference>
<feature type="region of interest" description="Disordered" evidence="2">
    <location>
        <begin position="1"/>
        <end position="61"/>
    </location>
</feature>
<evidence type="ECO:0000256" key="2">
    <source>
        <dbReference type="SAM" id="MobiDB-lite"/>
    </source>
</evidence>
<keyword evidence="3" id="KW-0812">Transmembrane</keyword>
<dbReference type="InterPro" id="IPR005754">
    <property type="entry name" value="Sortase"/>
</dbReference>
<feature type="region of interest" description="Disordered" evidence="2">
    <location>
        <begin position="286"/>
        <end position="324"/>
    </location>
</feature>
<feature type="compositionally biased region" description="Basic and acidic residues" evidence="2">
    <location>
        <begin position="1"/>
        <end position="27"/>
    </location>
</feature>
<keyword evidence="3" id="KW-1133">Transmembrane helix</keyword>